<dbReference type="EMBL" id="UYRR01032067">
    <property type="protein sequence ID" value="VDK54010.1"/>
    <property type="molecule type" value="Genomic_DNA"/>
</dbReference>
<dbReference type="Proteomes" id="UP000267096">
    <property type="component" value="Unassembled WGS sequence"/>
</dbReference>
<reference evidence="5" key="1">
    <citation type="submission" date="2017-02" db="UniProtKB">
        <authorList>
            <consortium name="WormBaseParasite"/>
        </authorList>
    </citation>
    <scope>IDENTIFICATION</scope>
</reference>
<sequence length="103" mass="11693">MRAIKRKRLEPRELKRLEATVARLPADVVSEAVMEAEEQRRDDQAESMDTGPKGVSAGGLNLKTMKKADGSYPVWLSQRKVRQAKSKRKMVVSAKKKKSKKKR</sequence>
<evidence type="ECO:0000256" key="1">
    <source>
        <dbReference type="ARBA" id="ARBA00034118"/>
    </source>
</evidence>
<protein>
    <submittedName>
        <fullName evidence="5">Protein LLP homolog</fullName>
    </submittedName>
</protein>
<reference evidence="3 4" key="2">
    <citation type="submission" date="2018-11" db="EMBL/GenBank/DDBJ databases">
        <authorList>
            <consortium name="Pathogen Informatics"/>
        </authorList>
    </citation>
    <scope>NUCLEOTIDE SEQUENCE [LARGE SCALE GENOMIC DNA]</scope>
</reference>
<dbReference type="AlphaFoldDB" id="A0A0M3K3T7"/>
<evidence type="ECO:0000313" key="4">
    <source>
        <dbReference type="Proteomes" id="UP000267096"/>
    </source>
</evidence>
<keyword evidence="4" id="KW-1185">Reference proteome</keyword>
<accession>A0A0M3K3T7</accession>
<feature type="region of interest" description="Disordered" evidence="2">
    <location>
        <begin position="76"/>
        <end position="103"/>
    </location>
</feature>
<evidence type="ECO:0000256" key="2">
    <source>
        <dbReference type="SAM" id="MobiDB-lite"/>
    </source>
</evidence>
<name>A0A0M3K3T7_ANISI</name>
<feature type="compositionally biased region" description="Basic residues" evidence="2">
    <location>
        <begin position="79"/>
        <end position="103"/>
    </location>
</feature>
<gene>
    <name evidence="3" type="ORF">ASIM_LOCUS15035</name>
</gene>
<comment type="similarity">
    <text evidence="1">Belongs to the learning-associated protein family.</text>
</comment>
<proteinExistence type="inferred from homology"/>
<dbReference type="WBParaSite" id="ASIM_0001562801-mRNA-1">
    <property type="protein sequence ID" value="ASIM_0001562801-mRNA-1"/>
    <property type="gene ID" value="ASIM_0001562801"/>
</dbReference>
<dbReference type="Pfam" id="PF10169">
    <property type="entry name" value="LLPH"/>
    <property type="match status" value="1"/>
</dbReference>
<evidence type="ECO:0000313" key="3">
    <source>
        <dbReference type="EMBL" id="VDK54010.1"/>
    </source>
</evidence>
<evidence type="ECO:0000313" key="5">
    <source>
        <dbReference type="WBParaSite" id="ASIM_0001562801-mRNA-1"/>
    </source>
</evidence>
<feature type="region of interest" description="Disordered" evidence="2">
    <location>
        <begin position="34"/>
        <end position="62"/>
    </location>
</feature>
<organism evidence="5">
    <name type="scientific">Anisakis simplex</name>
    <name type="common">Herring worm</name>
    <dbReference type="NCBI Taxonomy" id="6269"/>
    <lineage>
        <taxon>Eukaryota</taxon>
        <taxon>Metazoa</taxon>
        <taxon>Ecdysozoa</taxon>
        <taxon>Nematoda</taxon>
        <taxon>Chromadorea</taxon>
        <taxon>Rhabditida</taxon>
        <taxon>Spirurina</taxon>
        <taxon>Ascaridomorpha</taxon>
        <taxon>Ascaridoidea</taxon>
        <taxon>Anisakidae</taxon>
        <taxon>Anisakis</taxon>
        <taxon>Anisakis simplex complex</taxon>
    </lineage>
</organism>
<dbReference type="OrthoDB" id="6257894at2759"/>
<dbReference type="InterPro" id="IPR018784">
    <property type="entry name" value="LLPH-like"/>
</dbReference>